<feature type="domain" description="SEC7" evidence="8">
    <location>
        <begin position="510"/>
        <end position="701"/>
    </location>
</feature>
<gene>
    <name evidence="9" type="ORF">A3770_02p15860</name>
</gene>
<evidence type="ECO:0000256" key="6">
    <source>
        <dbReference type="ARBA" id="ARBA00023136"/>
    </source>
</evidence>
<evidence type="ECO:0000256" key="5">
    <source>
        <dbReference type="ARBA" id="ARBA00022927"/>
    </source>
</evidence>
<feature type="compositionally biased region" description="Basic and acidic residues" evidence="7">
    <location>
        <begin position="242"/>
        <end position="251"/>
    </location>
</feature>
<evidence type="ECO:0000259" key="8">
    <source>
        <dbReference type="PROSITE" id="PS50190"/>
    </source>
</evidence>
<dbReference type="EMBL" id="CP031035">
    <property type="protein sequence ID" value="QDZ19068.1"/>
    <property type="molecule type" value="Genomic_DNA"/>
</dbReference>
<dbReference type="InterPro" id="IPR000904">
    <property type="entry name" value="Sec7_dom"/>
</dbReference>
<dbReference type="Gene3D" id="1.10.1000.11">
    <property type="entry name" value="Arf Nucleotide-binding Site Opener,domain 2"/>
    <property type="match status" value="1"/>
</dbReference>
<dbReference type="GO" id="GO:0005829">
    <property type="term" value="C:cytosol"/>
    <property type="evidence" value="ECO:0007669"/>
    <property type="project" value="UniProtKB-SubCell"/>
</dbReference>
<evidence type="ECO:0000313" key="9">
    <source>
        <dbReference type="EMBL" id="QDZ19068.1"/>
    </source>
</evidence>
<comment type="subcellular location">
    <subcellularLocation>
        <location evidence="2">Cytoplasm</location>
        <location evidence="2">Cytosol</location>
    </subcellularLocation>
    <subcellularLocation>
        <location evidence="1">Membrane</location>
    </subcellularLocation>
</comment>
<evidence type="ECO:0000256" key="2">
    <source>
        <dbReference type="ARBA" id="ARBA00004514"/>
    </source>
</evidence>
<keyword evidence="6" id="KW-0472">Membrane</keyword>
<dbReference type="SUPFAM" id="SSF48371">
    <property type="entry name" value="ARM repeat"/>
    <property type="match status" value="1"/>
</dbReference>
<dbReference type="InterPro" id="IPR023394">
    <property type="entry name" value="Sec7_C_sf"/>
</dbReference>
<sequence length="1518" mass="168870">MAEGEMAKRPEGFPRANFIKSVEGIQKACGWRLDLRPLSQQCGVLLKTVKENPDFVLEVITSEDSMILATLLHAVSSNYPPRLTEPALSYLHRLIAGGLVVGESGEKGERRMVDTVVEKICDLGASSAEPVQLAVLKSLLTICTSETFCVKGERLLQAFKMIFNLAVGSNFDGIKRCATASLQQLLSVWFRKAAADFSAQSQNPEGADNDLDVANIANLAEKADIHGLEKVLTRRLSSQGRELSDSVEKGDGMSVPSTPSRKNRPSAQPLAGLEVDLFVLLRSLCRLGARTIDQSTSDNFIVEGKLLALGLIKHVLQFQAWESLSNRFIQRARNLLSVMLIRNANCSLETSAVKQIEILSKVIVQPRLLAAMKPEAGAFMPLFIIRHLEVFSPEEHLLKAACSALCVLCTKEQLLVDLFVNYDCEMNSTNIFDRIVKGLCYVIISQPIYDAATLGKMKVLACKALFQCVKILRDWFSSHQVKKVSDGEGSANGGVTANGEAKEEASRGREFLRLKSKKDSLSGGIDTFNCHPIKGMKSLIRSGVLESSVDAQAEFLYKTTGLNKDAKGEFLGHHEENQVSVMHKYADFFDFAGMEFDEAMRAYLDTFRLPGEAQQIDRIMEKFADRYCTCNQGTFHSADQAYMLAYAIIMLNTDVHNPLAEHLMSKVDFIGMVNQCPVEGEEHHTLPEEYLAAIFDRISSSQIKMSDDTAKSSEPQNADKVMASPLMKVLRKALPFQRVLGDDSASQAMPSLDGVKEILRKHQGQDGGAAGVWNTAEHSEIAILMCATLCKHSLDIFDSLDKIKVSMDSFKVIIQCIKESIILTGMMEQKESCDKLVCKLSDLVGFGDANTFPLTLPDSMRMEAFKSLLDITLNHPDLIQGSWTHVFRCLSRAQYFALNRSEVEVMRKFDRTAYDIVYNKRPGSSDLSIYFGREGLQLIDHLFSGSGNMTGQTIVMFVSAMCAVSREELEEPMFKGLELLLLQRLVETVHHNLDRIRMVWSRLWAATSTHLIGAGCEDNVEIAMYSIDALRQIVFKLLEHQELSNFKFQDEALKPFVSIMRQSELNQVQVFTIQCILQVVSAHNSRLQSGWHSILACVKIALRNEVVEVVDAALHILSQSWSEPQVVSSENLFSELKSCFIELMAHGNHVEHQSRAIEIVKEGVSLILDGLSEKDEGLELLLLLCNMGSTALIHGKSCHHVAYQALFGLLERPGLKYTEGKWEEILENVCQISFQQDFAEIDGNADEYYRTYFPLLCKLAQYSHIPVGVTVSKVLKSLQLLLVQRGFSTDLRTFFISQFSEVANKLLLQDEVSSDDASAQWRALTDCAKGILAGTQKAFEGDGGDFEEKSRQAEEMLAFQGSLSQICRSLASKKSAELEDVQRGLLVALEENVNWARDFNVTGDSERGSLLVRQEVNGGMLLIEVLSNAEHHEDLIRVCGQVLQHFDSKNGAALAPLMAAAIKALSGAECPDDELFKIMENLISHMEDQLEVRCAISEFLKHKILPPLIRKVVEINKR</sequence>
<keyword evidence="4" id="KW-0963">Cytoplasm</keyword>
<dbReference type="InterPro" id="IPR032691">
    <property type="entry name" value="Mon2/Sec7/BIG1-like_HUS"/>
</dbReference>
<evidence type="ECO:0000256" key="1">
    <source>
        <dbReference type="ARBA" id="ARBA00004370"/>
    </source>
</evidence>
<dbReference type="GO" id="GO:0032012">
    <property type="term" value="P:regulation of ARF protein signal transduction"/>
    <property type="evidence" value="ECO:0007669"/>
    <property type="project" value="InterPro"/>
</dbReference>
<dbReference type="Pfam" id="PF09324">
    <property type="entry name" value="Sec7-like_HDS"/>
    <property type="match status" value="1"/>
</dbReference>
<dbReference type="Gene3D" id="1.10.220.20">
    <property type="match status" value="1"/>
</dbReference>
<dbReference type="GO" id="GO:0005802">
    <property type="term" value="C:trans-Golgi network"/>
    <property type="evidence" value="ECO:0007669"/>
    <property type="project" value="TreeGrafter"/>
</dbReference>
<protein>
    <submittedName>
        <fullName evidence="9">Sec7 domain-containing protein</fullName>
    </submittedName>
</protein>
<evidence type="ECO:0000256" key="3">
    <source>
        <dbReference type="ARBA" id="ARBA00022448"/>
    </source>
</evidence>
<reference evidence="9 10" key="1">
    <citation type="submission" date="2018-07" db="EMBL/GenBank/DDBJ databases">
        <title>The complete nuclear genome of the prasinophyte Chloropicon primus (CCMP1205).</title>
        <authorList>
            <person name="Pombert J.-F."/>
            <person name="Otis C."/>
            <person name="Turmel M."/>
            <person name="Lemieux C."/>
        </authorList>
    </citation>
    <scope>NUCLEOTIDE SEQUENCE [LARGE SCALE GENOMIC DNA]</scope>
    <source>
        <strain evidence="9 10">CCMP1205</strain>
    </source>
</reference>
<organism evidence="9 10">
    <name type="scientific">Chloropicon primus</name>
    <dbReference type="NCBI Taxonomy" id="1764295"/>
    <lineage>
        <taxon>Eukaryota</taxon>
        <taxon>Viridiplantae</taxon>
        <taxon>Chlorophyta</taxon>
        <taxon>Chloropicophyceae</taxon>
        <taxon>Chloropicales</taxon>
        <taxon>Chloropicaceae</taxon>
        <taxon>Chloropicon</taxon>
    </lineage>
</organism>
<dbReference type="InterPro" id="IPR035999">
    <property type="entry name" value="Sec7_dom_sf"/>
</dbReference>
<dbReference type="FunFam" id="1.10.1000.11:FF:000002">
    <property type="entry name" value="Cytohesin 1"/>
    <property type="match status" value="1"/>
</dbReference>
<dbReference type="PROSITE" id="PS50190">
    <property type="entry name" value="SEC7"/>
    <property type="match status" value="1"/>
</dbReference>
<dbReference type="CDD" id="cd00171">
    <property type="entry name" value="Sec7"/>
    <property type="match status" value="1"/>
</dbReference>
<dbReference type="SUPFAM" id="SSF48425">
    <property type="entry name" value="Sec7 domain"/>
    <property type="match status" value="1"/>
</dbReference>
<feature type="region of interest" description="Disordered" evidence="7">
    <location>
        <begin position="239"/>
        <end position="267"/>
    </location>
</feature>
<feature type="region of interest" description="Disordered" evidence="7">
    <location>
        <begin position="484"/>
        <end position="508"/>
    </location>
</feature>
<dbReference type="GO" id="GO:0016020">
    <property type="term" value="C:membrane"/>
    <property type="evidence" value="ECO:0007669"/>
    <property type="project" value="UniProtKB-SubCell"/>
</dbReference>
<evidence type="ECO:0000313" key="10">
    <source>
        <dbReference type="Proteomes" id="UP000316726"/>
    </source>
</evidence>
<dbReference type="OrthoDB" id="430364at2759"/>
<accession>A0A5B8MEM3</accession>
<evidence type="ECO:0000256" key="7">
    <source>
        <dbReference type="SAM" id="MobiDB-lite"/>
    </source>
</evidence>
<proteinExistence type="predicted"/>
<dbReference type="GO" id="GO:0005085">
    <property type="term" value="F:guanyl-nucleotide exchange factor activity"/>
    <property type="evidence" value="ECO:0007669"/>
    <property type="project" value="InterPro"/>
</dbReference>
<dbReference type="PANTHER" id="PTHR10663:SF375">
    <property type="entry name" value="LD29171P"/>
    <property type="match status" value="1"/>
</dbReference>
<dbReference type="STRING" id="1764295.A0A5B8MEM3"/>
<dbReference type="InterPro" id="IPR032629">
    <property type="entry name" value="DCB_dom"/>
</dbReference>
<dbReference type="Pfam" id="PF01369">
    <property type="entry name" value="Sec7"/>
    <property type="match status" value="1"/>
</dbReference>
<dbReference type="Pfam" id="PF16213">
    <property type="entry name" value="DCB"/>
    <property type="match status" value="1"/>
</dbReference>
<name>A0A5B8MEM3_9CHLO</name>
<dbReference type="SMART" id="SM00222">
    <property type="entry name" value="Sec7"/>
    <property type="match status" value="1"/>
</dbReference>
<keyword evidence="3" id="KW-0813">Transport</keyword>
<keyword evidence="10" id="KW-1185">Reference proteome</keyword>
<dbReference type="Pfam" id="PF12783">
    <property type="entry name" value="Sec7-like_HUS"/>
    <property type="match status" value="1"/>
</dbReference>
<dbReference type="PANTHER" id="PTHR10663">
    <property type="entry name" value="GUANYL-NUCLEOTIDE EXCHANGE FACTOR"/>
    <property type="match status" value="1"/>
</dbReference>
<dbReference type="GO" id="GO:0015031">
    <property type="term" value="P:protein transport"/>
    <property type="evidence" value="ECO:0007669"/>
    <property type="project" value="UniProtKB-KW"/>
</dbReference>
<dbReference type="Proteomes" id="UP000316726">
    <property type="component" value="Chromosome 2"/>
</dbReference>
<dbReference type="InterPro" id="IPR015403">
    <property type="entry name" value="Mon2/Sec7/BIG1-like_HDS"/>
</dbReference>
<evidence type="ECO:0000256" key="4">
    <source>
        <dbReference type="ARBA" id="ARBA00022490"/>
    </source>
</evidence>
<dbReference type="InterPro" id="IPR016024">
    <property type="entry name" value="ARM-type_fold"/>
</dbReference>
<keyword evidence="5" id="KW-0653">Protein transport</keyword>